<proteinExistence type="predicted"/>
<keyword evidence="6" id="KW-1185">Reference proteome</keyword>
<dbReference type="AlphaFoldDB" id="A0A154BSX0"/>
<accession>A0A154BSX0</accession>
<dbReference type="Pfam" id="PF01230">
    <property type="entry name" value="HIT"/>
    <property type="match status" value="1"/>
</dbReference>
<evidence type="ECO:0000256" key="3">
    <source>
        <dbReference type="PROSITE-ProRule" id="PRU00464"/>
    </source>
</evidence>
<dbReference type="InterPro" id="IPR019808">
    <property type="entry name" value="Histidine_triad_CS"/>
</dbReference>
<dbReference type="EMBL" id="LSGP01000013">
    <property type="protein sequence ID" value="KYZ77019.1"/>
    <property type="molecule type" value="Genomic_DNA"/>
</dbReference>
<evidence type="ECO:0000256" key="1">
    <source>
        <dbReference type="PIRSR" id="PIRSR601310-1"/>
    </source>
</evidence>
<dbReference type="InterPro" id="IPR001310">
    <property type="entry name" value="Histidine_triad_HIT"/>
</dbReference>
<dbReference type="Gene3D" id="3.30.428.10">
    <property type="entry name" value="HIT-like"/>
    <property type="match status" value="1"/>
</dbReference>
<feature type="active site" description="Tele-AMP-histidine intermediate" evidence="1">
    <location>
        <position position="100"/>
    </location>
</feature>
<gene>
    <name evidence="5" type="ORF">AXX12_02435</name>
</gene>
<dbReference type="Proteomes" id="UP000076268">
    <property type="component" value="Unassembled WGS sequence"/>
</dbReference>
<evidence type="ECO:0000256" key="2">
    <source>
        <dbReference type="PIRSR" id="PIRSR601310-3"/>
    </source>
</evidence>
<dbReference type="InterPro" id="IPR036265">
    <property type="entry name" value="HIT-like_sf"/>
</dbReference>
<dbReference type="PROSITE" id="PS51084">
    <property type="entry name" value="HIT_2"/>
    <property type="match status" value="1"/>
</dbReference>
<dbReference type="STRING" id="1794912.AXX12_02435"/>
<feature type="domain" description="HIT" evidence="4">
    <location>
        <begin position="6"/>
        <end position="114"/>
    </location>
</feature>
<evidence type="ECO:0000259" key="4">
    <source>
        <dbReference type="PROSITE" id="PS51084"/>
    </source>
</evidence>
<dbReference type="PANTHER" id="PTHR23089">
    <property type="entry name" value="HISTIDINE TRIAD HIT PROTEIN"/>
    <property type="match status" value="1"/>
</dbReference>
<dbReference type="PRINTS" id="PR00332">
    <property type="entry name" value="HISTRIAD"/>
</dbReference>
<protein>
    <submittedName>
        <fullName evidence="5">Histidine triad nucleotide-binding protein</fullName>
    </submittedName>
</protein>
<reference evidence="5 6" key="1">
    <citation type="submission" date="2016-02" db="EMBL/GenBank/DDBJ databases">
        <title>Anaerosporomusa subterraneum gen. nov., sp. nov., a spore-forming obligate anaerobe isolated from saprolite.</title>
        <authorList>
            <person name="Choi J.K."/>
            <person name="Shah M."/>
            <person name="Yee N."/>
        </authorList>
    </citation>
    <scope>NUCLEOTIDE SEQUENCE [LARGE SCALE GENOMIC DNA]</scope>
    <source>
        <strain evidence="5 6">RU4</strain>
    </source>
</reference>
<evidence type="ECO:0000313" key="6">
    <source>
        <dbReference type="Proteomes" id="UP000076268"/>
    </source>
</evidence>
<name>A0A154BSX0_ANASB</name>
<dbReference type="GO" id="GO:0003824">
    <property type="term" value="F:catalytic activity"/>
    <property type="evidence" value="ECO:0007669"/>
    <property type="project" value="InterPro"/>
</dbReference>
<dbReference type="OrthoDB" id="9784774at2"/>
<sequence>MQTDCIFCKLAAKEIPVQAIYEDEHVIAFPDINPAAPTHVLIIPKQHVANLLEVSPESPLMAQLMGVIPRIAAQLGLAEEGFRVVINTKEHAGQTVHHLHLHLLGGRIMTWPPG</sequence>
<evidence type="ECO:0000313" key="5">
    <source>
        <dbReference type="EMBL" id="KYZ77019.1"/>
    </source>
</evidence>
<dbReference type="PROSITE" id="PS00892">
    <property type="entry name" value="HIT_1"/>
    <property type="match status" value="1"/>
</dbReference>
<organism evidence="5 6">
    <name type="scientific">Anaerosporomusa subterranea</name>
    <dbReference type="NCBI Taxonomy" id="1794912"/>
    <lineage>
        <taxon>Bacteria</taxon>
        <taxon>Bacillati</taxon>
        <taxon>Bacillota</taxon>
        <taxon>Negativicutes</taxon>
        <taxon>Acetonemataceae</taxon>
        <taxon>Anaerosporomusa</taxon>
    </lineage>
</organism>
<feature type="short sequence motif" description="Histidine triad motif" evidence="2 3">
    <location>
        <begin position="98"/>
        <end position="102"/>
    </location>
</feature>
<dbReference type="InterPro" id="IPR011146">
    <property type="entry name" value="HIT-like"/>
</dbReference>
<dbReference type="SUPFAM" id="SSF54197">
    <property type="entry name" value="HIT-like"/>
    <property type="match status" value="1"/>
</dbReference>
<comment type="caution">
    <text evidence="5">The sequence shown here is derived from an EMBL/GenBank/DDBJ whole genome shotgun (WGS) entry which is preliminary data.</text>
</comment>
<dbReference type="RefSeq" id="WP_066238572.1">
    <property type="nucleotide sequence ID" value="NZ_LSGP01000013.1"/>
</dbReference>
<dbReference type="CDD" id="cd01276">
    <property type="entry name" value="PKCI_related"/>
    <property type="match status" value="1"/>
</dbReference>